<dbReference type="InterPro" id="IPR029063">
    <property type="entry name" value="SAM-dependent_MTases_sf"/>
</dbReference>
<dbReference type="SUPFAM" id="SSF53335">
    <property type="entry name" value="S-adenosyl-L-methionine-dependent methyltransferases"/>
    <property type="match status" value="1"/>
</dbReference>
<evidence type="ECO:0000313" key="4">
    <source>
        <dbReference type="Proteomes" id="UP000238801"/>
    </source>
</evidence>
<name>A0A2T0X1W2_9RHOB</name>
<dbReference type="Gene3D" id="3.40.50.150">
    <property type="entry name" value="Vaccinia Virus protein VP39"/>
    <property type="match status" value="1"/>
</dbReference>
<keyword evidence="1 3" id="KW-0489">Methyltransferase</keyword>
<dbReference type="PANTHER" id="PTHR43542:SF1">
    <property type="entry name" value="METHYLTRANSFERASE"/>
    <property type="match status" value="1"/>
</dbReference>
<dbReference type="EMBL" id="PVTT01000002">
    <property type="protein sequence ID" value="PRY92939.1"/>
    <property type="molecule type" value="Genomic_DNA"/>
</dbReference>
<dbReference type="RefSeq" id="WP_106160589.1">
    <property type="nucleotide sequence ID" value="NZ_PVTT01000002.1"/>
</dbReference>
<dbReference type="AlphaFoldDB" id="A0A2T0X1W2"/>
<evidence type="ECO:0000256" key="1">
    <source>
        <dbReference type="ARBA" id="ARBA00022603"/>
    </source>
</evidence>
<protein>
    <submittedName>
        <fullName evidence="3">16S rRNA (Guanine966-N2)-methyltransferase</fullName>
    </submittedName>
</protein>
<dbReference type="GO" id="GO:0003676">
    <property type="term" value="F:nucleic acid binding"/>
    <property type="evidence" value="ECO:0007669"/>
    <property type="project" value="InterPro"/>
</dbReference>
<gene>
    <name evidence="3" type="ORF">BCF33_1802</name>
</gene>
<dbReference type="PIRSF" id="PIRSF004553">
    <property type="entry name" value="CHP00095"/>
    <property type="match status" value="1"/>
</dbReference>
<dbReference type="Pfam" id="PF03602">
    <property type="entry name" value="Cons_hypoth95"/>
    <property type="match status" value="1"/>
</dbReference>
<keyword evidence="2 3" id="KW-0808">Transferase</keyword>
<dbReference type="Proteomes" id="UP000238801">
    <property type="component" value="Unassembled WGS sequence"/>
</dbReference>
<dbReference type="PANTHER" id="PTHR43542">
    <property type="entry name" value="METHYLTRANSFERASE"/>
    <property type="match status" value="1"/>
</dbReference>
<keyword evidence="4" id="KW-1185">Reference proteome</keyword>
<dbReference type="InterPro" id="IPR002052">
    <property type="entry name" value="DNA_methylase_N6_adenine_CS"/>
</dbReference>
<dbReference type="InterPro" id="IPR004398">
    <property type="entry name" value="RNA_MeTrfase_RsmD"/>
</dbReference>
<sequence>MRITGGTARGRALAPLGRGDEAARLRPTPDRVREALFSILASRGAVEGARVLDLFAGTGALGLEALSRGAAAAVLVDDGRAAARLIAANVERTGLPARHLRRDATRLPPNPDAPFGLILLDPPYGRGLGERALAAARRGGWVAPGALALWEEGAPMAPPAGFRPLDARRYGATFLTLLEAEEGA</sequence>
<dbReference type="GO" id="GO:0008168">
    <property type="term" value="F:methyltransferase activity"/>
    <property type="evidence" value="ECO:0007669"/>
    <property type="project" value="UniProtKB-KW"/>
</dbReference>
<dbReference type="PROSITE" id="PS00092">
    <property type="entry name" value="N6_MTASE"/>
    <property type="match status" value="1"/>
</dbReference>
<dbReference type="OrthoDB" id="9803017at2"/>
<dbReference type="GO" id="GO:0031167">
    <property type="term" value="P:rRNA methylation"/>
    <property type="evidence" value="ECO:0007669"/>
    <property type="project" value="InterPro"/>
</dbReference>
<evidence type="ECO:0000256" key="2">
    <source>
        <dbReference type="ARBA" id="ARBA00022679"/>
    </source>
</evidence>
<dbReference type="CDD" id="cd02440">
    <property type="entry name" value="AdoMet_MTases"/>
    <property type="match status" value="1"/>
</dbReference>
<evidence type="ECO:0000313" key="3">
    <source>
        <dbReference type="EMBL" id="PRY92939.1"/>
    </source>
</evidence>
<reference evidence="3 4" key="1">
    <citation type="submission" date="2018-03" db="EMBL/GenBank/DDBJ databases">
        <title>Genomic Encyclopedia of Archaeal and Bacterial Type Strains, Phase II (KMG-II): from individual species to whole genera.</title>
        <authorList>
            <person name="Goeker M."/>
        </authorList>
    </citation>
    <scope>NUCLEOTIDE SEQUENCE [LARGE SCALE GENOMIC DNA]</scope>
    <source>
        <strain evidence="3 4">DSM 29318</strain>
    </source>
</reference>
<organism evidence="3 4">
    <name type="scientific">Hasllibacter halocynthiae</name>
    <dbReference type="NCBI Taxonomy" id="595589"/>
    <lineage>
        <taxon>Bacteria</taxon>
        <taxon>Pseudomonadati</taxon>
        <taxon>Pseudomonadota</taxon>
        <taxon>Alphaproteobacteria</taxon>
        <taxon>Rhodobacterales</taxon>
        <taxon>Roseobacteraceae</taxon>
        <taxon>Hasllibacter</taxon>
    </lineage>
</organism>
<accession>A0A2T0X1W2</accession>
<comment type="caution">
    <text evidence="3">The sequence shown here is derived from an EMBL/GenBank/DDBJ whole genome shotgun (WGS) entry which is preliminary data.</text>
</comment>
<proteinExistence type="predicted"/>